<keyword evidence="2 3" id="KW-0802">TPR repeat</keyword>
<proteinExistence type="predicted"/>
<dbReference type="PROSITE" id="PS50005">
    <property type="entry name" value="TPR"/>
    <property type="match status" value="2"/>
</dbReference>
<gene>
    <name evidence="4" type="ORF">SAMN06265379_101344</name>
</gene>
<evidence type="ECO:0000256" key="1">
    <source>
        <dbReference type="ARBA" id="ARBA00022737"/>
    </source>
</evidence>
<dbReference type="InterPro" id="IPR019734">
    <property type="entry name" value="TPR_rpt"/>
</dbReference>
<keyword evidence="1" id="KW-0677">Repeat</keyword>
<dbReference type="SMART" id="SM00028">
    <property type="entry name" value="TPR"/>
    <property type="match status" value="4"/>
</dbReference>
<dbReference type="InterPro" id="IPR050498">
    <property type="entry name" value="Ycf3"/>
</dbReference>
<dbReference type="EMBL" id="FXTB01000001">
    <property type="protein sequence ID" value="SMO37471.1"/>
    <property type="molecule type" value="Genomic_DNA"/>
</dbReference>
<dbReference type="Pfam" id="PF13181">
    <property type="entry name" value="TPR_8"/>
    <property type="match status" value="2"/>
</dbReference>
<evidence type="ECO:0000313" key="4">
    <source>
        <dbReference type="EMBL" id="SMO37471.1"/>
    </source>
</evidence>
<sequence length="294" mass="33800">MIRSNINNLSFILMICFIPFLASAQKGDIFKSEAIMHEGLENYEKAAVIYEKAVAAYSEENITDTLSVFKAGQNYVRANMYDKGLPFLLTCDKLGYREPNLYYTLSQLYTEKKQLAEAEAALLKGKALFPDYKKDYLKKLGYFYYSTRQLKKASSSLASLLELDPYDINSMYLRGSAQLYMKQFDDASRSLEKILTIDPNYGKATKLLGIVYFKKADYLFQKETARYEALSKPNRMDYTNSLKKLEKINQDYAIALPYLEKALLSSPNDKSVINCLKVTYKRLKMDSKAKDLEQ</sequence>
<evidence type="ECO:0000256" key="3">
    <source>
        <dbReference type="PROSITE-ProRule" id="PRU00339"/>
    </source>
</evidence>
<dbReference type="RefSeq" id="WP_142531734.1">
    <property type="nucleotide sequence ID" value="NZ_FXTB01000001.1"/>
</dbReference>
<keyword evidence="5" id="KW-1185">Reference proteome</keyword>
<name>A0A521ARS5_SACCC</name>
<dbReference type="InterPro" id="IPR011990">
    <property type="entry name" value="TPR-like_helical_dom_sf"/>
</dbReference>
<evidence type="ECO:0000256" key="2">
    <source>
        <dbReference type="ARBA" id="ARBA00022803"/>
    </source>
</evidence>
<dbReference type="AlphaFoldDB" id="A0A521ARS5"/>
<dbReference type="Proteomes" id="UP000319040">
    <property type="component" value="Unassembled WGS sequence"/>
</dbReference>
<dbReference type="PANTHER" id="PTHR44858:SF1">
    <property type="entry name" value="UDP-N-ACETYLGLUCOSAMINE--PEPTIDE N-ACETYLGLUCOSAMINYLTRANSFERASE SPINDLY-RELATED"/>
    <property type="match status" value="1"/>
</dbReference>
<dbReference type="Gene3D" id="1.25.40.10">
    <property type="entry name" value="Tetratricopeptide repeat domain"/>
    <property type="match status" value="2"/>
</dbReference>
<protein>
    <submittedName>
        <fullName evidence="4">Tetratricopeptide repeat-containing protein</fullName>
    </submittedName>
</protein>
<feature type="repeat" description="TPR" evidence="3">
    <location>
        <begin position="168"/>
        <end position="201"/>
    </location>
</feature>
<dbReference type="PANTHER" id="PTHR44858">
    <property type="entry name" value="TETRATRICOPEPTIDE REPEAT PROTEIN 6"/>
    <property type="match status" value="1"/>
</dbReference>
<dbReference type="SUPFAM" id="SSF48452">
    <property type="entry name" value="TPR-like"/>
    <property type="match status" value="2"/>
</dbReference>
<organism evidence="4 5">
    <name type="scientific">Saccharicrinis carchari</name>
    <dbReference type="NCBI Taxonomy" id="1168039"/>
    <lineage>
        <taxon>Bacteria</taxon>
        <taxon>Pseudomonadati</taxon>
        <taxon>Bacteroidota</taxon>
        <taxon>Bacteroidia</taxon>
        <taxon>Marinilabiliales</taxon>
        <taxon>Marinilabiliaceae</taxon>
        <taxon>Saccharicrinis</taxon>
    </lineage>
</organism>
<accession>A0A521ARS5</accession>
<dbReference type="OrthoDB" id="1116869at2"/>
<evidence type="ECO:0000313" key="5">
    <source>
        <dbReference type="Proteomes" id="UP000319040"/>
    </source>
</evidence>
<feature type="repeat" description="TPR" evidence="3">
    <location>
        <begin position="134"/>
        <end position="167"/>
    </location>
</feature>
<reference evidence="4 5" key="1">
    <citation type="submission" date="2017-05" db="EMBL/GenBank/DDBJ databases">
        <authorList>
            <person name="Varghese N."/>
            <person name="Submissions S."/>
        </authorList>
    </citation>
    <scope>NUCLEOTIDE SEQUENCE [LARGE SCALE GENOMIC DNA]</scope>
    <source>
        <strain evidence="4 5">DSM 27040</strain>
    </source>
</reference>